<keyword evidence="2" id="KW-1185">Reference proteome</keyword>
<sequence>MADTRDGGAASFDELYPALGKMLVASSRMEWRLRYLVCWLAGEDQGGWIVFEGQSVDWLVASGRAILGELRYSRRWPDENSDRIENALAEVQAIAAQRNFLVHGDWDTKCYSENCKPRLRNLPSDDRVFHVARSRYRKGFEEREVAVTDVEKLAKRMVDLAAEMDRAKVAARIAWIGR</sequence>
<proteinExistence type="predicted"/>
<organism evidence="1 2">
    <name type="scientific">Nocardia ninae NBRC 108245</name>
    <dbReference type="NCBI Taxonomy" id="1210091"/>
    <lineage>
        <taxon>Bacteria</taxon>
        <taxon>Bacillati</taxon>
        <taxon>Actinomycetota</taxon>
        <taxon>Actinomycetes</taxon>
        <taxon>Mycobacteriales</taxon>
        <taxon>Nocardiaceae</taxon>
        <taxon>Nocardia</taxon>
    </lineage>
</organism>
<reference evidence="1 2" key="1">
    <citation type="submission" date="2019-07" db="EMBL/GenBank/DDBJ databases">
        <title>Whole genome shotgun sequence of Nocardia ninae NBRC 108245.</title>
        <authorList>
            <person name="Hosoyama A."/>
            <person name="Uohara A."/>
            <person name="Ohji S."/>
            <person name="Ichikawa N."/>
        </authorList>
    </citation>
    <scope>NUCLEOTIDE SEQUENCE [LARGE SCALE GENOMIC DNA]</scope>
    <source>
        <strain evidence="1 2">NBRC 108245</strain>
    </source>
</reference>
<gene>
    <name evidence="1" type="ORF">NN4_33710</name>
</gene>
<dbReference type="EMBL" id="BJXA01000019">
    <property type="protein sequence ID" value="GEM38852.1"/>
    <property type="molecule type" value="Genomic_DNA"/>
</dbReference>
<dbReference type="Proteomes" id="UP000321424">
    <property type="component" value="Unassembled WGS sequence"/>
</dbReference>
<evidence type="ECO:0000313" key="2">
    <source>
        <dbReference type="Proteomes" id="UP000321424"/>
    </source>
</evidence>
<name>A0A511MDZ9_9NOCA</name>
<dbReference type="RefSeq" id="WP_147131663.1">
    <property type="nucleotide sequence ID" value="NZ_BJXA01000019.1"/>
</dbReference>
<dbReference type="AlphaFoldDB" id="A0A511MDZ9"/>
<dbReference type="OrthoDB" id="5185850at2"/>
<comment type="caution">
    <text evidence="1">The sequence shown here is derived from an EMBL/GenBank/DDBJ whole genome shotgun (WGS) entry which is preliminary data.</text>
</comment>
<accession>A0A511MDZ9</accession>
<protein>
    <submittedName>
        <fullName evidence="1">Uncharacterized protein</fullName>
    </submittedName>
</protein>
<evidence type="ECO:0000313" key="1">
    <source>
        <dbReference type="EMBL" id="GEM38852.1"/>
    </source>
</evidence>